<dbReference type="Pfam" id="PF00013">
    <property type="entry name" value="KH_1"/>
    <property type="match status" value="3"/>
</dbReference>
<proteinExistence type="predicted"/>
<reference evidence="5" key="1">
    <citation type="journal article" date="2017" name="Nature">
        <title>The genome of Chenopodium quinoa.</title>
        <authorList>
            <person name="Jarvis D.E."/>
            <person name="Ho Y.S."/>
            <person name="Lightfoot D.J."/>
            <person name="Schmoeckel S.M."/>
            <person name="Li B."/>
            <person name="Borm T.J.A."/>
            <person name="Ohyanagi H."/>
            <person name="Mineta K."/>
            <person name="Michell C.T."/>
            <person name="Saber N."/>
            <person name="Kharbatia N.M."/>
            <person name="Rupper R.R."/>
            <person name="Sharp A.R."/>
            <person name="Dally N."/>
            <person name="Boughton B.A."/>
            <person name="Woo Y.H."/>
            <person name="Gao G."/>
            <person name="Schijlen E.G.W.M."/>
            <person name="Guo X."/>
            <person name="Momin A.A."/>
            <person name="Negrao S."/>
            <person name="Al-Babili S."/>
            <person name="Gehring C."/>
            <person name="Roessner U."/>
            <person name="Jung C."/>
            <person name="Murphy K."/>
            <person name="Arold S.T."/>
            <person name="Gojobori T."/>
            <person name="van der Linden C.G."/>
            <person name="van Loo E.N."/>
            <person name="Jellen E.N."/>
            <person name="Maughan P.J."/>
            <person name="Tester M."/>
        </authorList>
    </citation>
    <scope>NUCLEOTIDE SEQUENCE [LARGE SCALE GENOMIC DNA]</scope>
    <source>
        <strain evidence="5">cv. PI 614886</strain>
    </source>
</reference>
<feature type="domain" description="K Homology" evidence="4">
    <location>
        <begin position="45"/>
        <end position="115"/>
    </location>
</feature>
<dbReference type="SMART" id="SM00322">
    <property type="entry name" value="KH"/>
    <property type="match status" value="3"/>
</dbReference>
<evidence type="ECO:0000256" key="1">
    <source>
        <dbReference type="ARBA" id="ARBA00022737"/>
    </source>
</evidence>
<feature type="domain" description="K Homology" evidence="4">
    <location>
        <begin position="226"/>
        <end position="296"/>
    </location>
</feature>
<evidence type="ECO:0000313" key="5">
    <source>
        <dbReference type="EnsemblPlants" id="AUR62018051-RA:cds"/>
    </source>
</evidence>
<dbReference type="Gene3D" id="3.30.1370.10">
    <property type="entry name" value="K Homology domain, type 1"/>
    <property type="match status" value="3"/>
</dbReference>
<keyword evidence="6" id="KW-1185">Reference proteome</keyword>
<dbReference type="EnsemblPlants" id="AUR62018051-RA">
    <property type="protein sequence ID" value="AUR62018051-RA:cds"/>
    <property type="gene ID" value="AUR62018051"/>
</dbReference>
<keyword evidence="2" id="KW-0694">RNA-binding</keyword>
<evidence type="ECO:0000259" key="4">
    <source>
        <dbReference type="SMART" id="SM00322"/>
    </source>
</evidence>
<name>A0A803LS57_CHEQI</name>
<evidence type="ECO:0000256" key="2">
    <source>
        <dbReference type="PROSITE-ProRule" id="PRU00117"/>
    </source>
</evidence>
<dbReference type="OMA" id="TIQNPHY"/>
<evidence type="ECO:0000256" key="3">
    <source>
        <dbReference type="SAM" id="MobiDB-lite"/>
    </source>
</evidence>
<dbReference type="InterPro" id="IPR004088">
    <property type="entry name" value="KH_dom_type_1"/>
</dbReference>
<dbReference type="Proteomes" id="UP000596660">
    <property type="component" value="Unplaced"/>
</dbReference>
<dbReference type="InterPro" id="IPR036612">
    <property type="entry name" value="KH_dom_type_1_sf"/>
</dbReference>
<organism evidence="5 6">
    <name type="scientific">Chenopodium quinoa</name>
    <name type="common">Quinoa</name>
    <dbReference type="NCBI Taxonomy" id="63459"/>
    <lineage>
        <taxon>Eukaryota</taxon>
        <taxon>Viridiplantae</taxon>
        <taxon>Streptophyta</taxon>
        <taxon>Embryophyta</taxon>
        <taxon>Tracheophyta</taxon>
        <taxon>Spermatophyta</taxon>
        <taxon>Magnoliopsida</taxon>
        <taxon>eudicotyledons</taxon>
        <taxon>Gunneridae</taxon>
        <taxon>Pentapetalae</taxon>
        <taxon>Caryophyllales</taxon>
        <taxon>Chenopodiaceae</taxon>
        <taxon>Chenopodioideae</taxon>
        <taxon>Atripliceae</taxon>
        <taxon>Chenopodium</taxon>
    </lineage>
</organism>
<dbReference type="PANTHER" id="PTHR10288">
    <property type="entry name" value="KH DOMAIN CONTAINING RNA BINDING PROTEIN"/>
    <property type="match status" value="1"/>
</dbReference>
<dbReference type="AlphaFoldDB" id="A0A803LS57"/>
<dbReference type="Gramene" id="AUR62018051-RA">
    <property type="protein sequence ID" value="AUR62018051-RA:cds"/>
    <property type="gene ID" value="AUR62018051"/>
</dbReference>
<reference evidence="5" key="2">
    <citation type="submission" date="2021-03" db="UniProtKB">
        <authorList>
            <consortium name="EnsemblPlants"/>
        </authorList>
    </citation>
    <scope>IDENTIFICATION</scope>
</reference>
<feature type="region of interest" description="Disordered" evidence="3">
    <location>
        <begin position="1"/>
        <end position="36"/>
    </location>
</feature>
<evidence type="ECO:0000313" key="6">
    <source>
        <dbReference type="Proteomes" id="UP000596660"/>
    </source>
</evidence>
<protein>
    <recommendedName>
        <fullName evidence="4">K Homology domain-containing protein</fullName>
    </recommendedName>
</protein>
<dbReference type="PROSITE" id="PS50084">
    <property type="entry name" value="KH_TYPE_1"/>
    <property type="match status" value="3"/>
</dbReference>
<dbReference type="InterPro" id="IPR004087">
    <property type="entry name" value="KH_dom"/>
</dbReference>
<feature type="compositionally biased region" description="Basic and acidic residues" evidence="3">
    <location>
        <begin position="16"/>
        <end position="29"/>
    </location>
</feature>
<sequence length="309" mass="33194">MPLPPIQYPSYPQPHYSDRPSSKRPREPVSDLAEVPSTKRQALGNDILFRVVVPSGQIGKVIGKGGHRVQKIRDDTKATIKIADPIARYEERVIIVSSRENEAGGISDAEKALLQIASLILALLIAGSQAGGLIGVSGQNIEKLRNSSGATIAVLAPNQLPLCASAHESDRLVQISGEVSAVMKAVEEIGVELRQNPPKQVISISPTYNLSIARAAQNYMDPNAAEYVTLDMVISETMVGGLIGRAGSNISRIRTESGAMIKVFGGKGEQKHRQLQLIGSAQQVALAKQRVDEYIYSQLTQQTGAEQSV</sequence>
<dbReference type="SUPFAM" id="SSF54791">
    <property type="entry name" value="Eukaryotic type KH-domain (KH-domain type I)"/>
    <property type="match status" value="3"/>
</dbReference>
<accession>A0A803LS57</accession>
<dbReference type="GO" id="GO:0003723">
    <property type="term" value="F:RNA binding"/>
    <property type="evidence" value="ECO:0007669"/>
    <property type="project" value="UniProtKB-UniRule"/>
</dbReference>
<dbReference type="CDD" id="cd00105">
    <property type="entry name" value="KH-I"/>
    <property type="match status" value="1"/>
</dbReference>
<keyword evidence="1" id="KW-0677">Repeat</keyword>
<feature type="domain" description="K Homology" evidence="4">
    <location>
        <begin position="117"/>
        <end position="194"/>
    </location>
</feature>